<protein>
    <submittedName>
        <fullName evidence="4">Transposase</fullName>
    </submittedName>
</protein>
<reference evidence="4 5" key="2">
    <citation type="journal article" date="2015" name="Genome Announc.">
        <title>Draft Genome Sequence of Lactobacillus fermentum NB-22.</title>
        <authorList>
            <person name="Chaplin A.V."/>
            <person name="Shkoporov A.N."/>
            <person name="Efimov B.A."/>
            <person name="Pikina A.P."/>
            <person name="Borisova O.Y."/>
            <person name="Gladko I.A."/>
            <person name="Postnikova E.A."/>
            <person name="Lordkipanidze A.E."/>
            <person name="Kafarskaia L.I."/>
        </authorList>
    </citation>
    <scope>NUCLEOTIDE SEQUENCE [LARGE SCALE GENOMIC DNA]</scope>
    <source>
        <strain evidence="4 5">NB-22</strain>
    </source>
</reference>
<feature type="domain" description="Integrase catalytic" evidence="3">
    <location>
        <begin position="377"/>
        <end position="541"/>
    </location>
</feature>
<dbReference type="InterPro" id="IPR036397">
    <property type="entry name" value="RNaseH_sf"/>
</dbReference>
<comment type="caution">
    <text evidence="4">The sequence shown here is derived from an EMBL/GenBank/DDBJ whole genome shotgun (WGS) entry which is preliminary data.</text>
</comment>
<dbReference type="GO" id="GO:0015074">
    <property type="term" value="P:DNA integration"/>
    <property type="evidence" value="ECO:0007669"/>
    <property type="project" value="InterPro"/>
</dbReference>
<dbReference type="Proteomes" id="UP000018412">
    <property type="component" value="Unassembled WGS sequence"/>
</dbReference>
<keyword evidence="2" id="KW-0175">Coiled coil</keyword>
<dbReference type="AlphaFoldDB" id="A0A829LTA9"/>
<reference evidence="5" key="1">
    <citation type="submission" date="2013-10" db="EMBL/GenBank/DDBJ databases">
        <title>Draft genome sequence of Lactobacillus fermentum NB-22.</title>
        <authorList>
            <person name="Chaplin A.V."/>
            <person name="Shkoporov A.N."/>
            <person name="Khokhlova E.V."/>
            <person name="Efimov B.A."/>
            <person name="Kafarskaia L.I."/>
        </authorList>
    </citation>
    <scope>NUCLEOTIDE SEQUENCE [LARGE SCALE GENOMIC DNA]</scope>
    <source>
        <strain evidence="5">NB-22</strain>
    </source>
</reference>
<dbReference type="PANTHER" id="PTHR46889:SF4">
    <property type="entry name" value="TRANSPOSASE INSO FOR INSERTION SEQUENCE ELEMENT IS911B-RELATED"/>
    <property type="match status" value="1"/>
</dbReference>
<dbReference type="InterPro" id="IPR001584">
    <property type="entry name" value="Integrase_cat-core"/>
</dbReference>
<dbReference type="Pfam" id="PF01527">
    <property type="entry name" value="HTH_Tnp_1"/>
    <property type="match status" value="1"/>
</dbReference>
<gene>
    <name evidence="4" type="ORF">NB22_07450</name>
</gene>
<comment type="function">
    <text evidence="1">Involved in the transposition of the insertion sequence.</text>
</comment>
<feature type="coiled-coil region" evidence="2">
    <location>
        <begin position="219"/>
        <end position="246"/>
    </location>
</feature>
<evidence type="ECO:0000256" key="1">
    <source>
        <dbReference type="ARBA" id="ARBA00002286"/>
    </source>
</evidence>
<dbReference type="EMBL" id="AYHA01000134">
    <property type="protein sequence ID" value="ESS00880.1"/>
    <property type="molecule type" value="Genomic_DNA"/>
</dbReference>
<dbReference type="Pfam" id="PF13333">
    <property type="entry name" value="rve_2"/>
    <property type="match status" value="1"/>
</dbReference>
<dbReference type="GO" id="GO:0006313">
    <property type="term" value="P:DNA transposition"/>
    <property type="evidence" value="ECO:0007669"/>
    <property type="project" value="InterPro"/>
</dbReference>
<dbReference type="Gene3D" id="3.30.420.10">
    <property type="entry name" value="Ribonuclease H-like superfamily/Ribonuclease H"/>
    <property type="match status" value="1"/>
</dbReference>
<accession>A0A829LTA9</accession>
<proteinExistence type="predicted"/>
<name>A0A829LTA9_LIMFE</name>
<evidence type="ECO:0000256" key="2">
    <source>
        <dbReference type="SAM" id="Coils"/>
    </source>
</evidence>
<dbReference type="SUPFAM" id="SSF53098">
    <property type="entry name" value="Ribonuclease H-like"/>
    <property type="match status" value="1"/>
</dbReference>
<dbReference type="Pfam" id="PF00665">
    <property type="entry name" value="rve"/>
    <property type="match status" value="1"/>
</dbReference>
<dbReference type="GO" id="GO:0003677">
    <property type="term" value="F:DNA binding"/>
    <property type="evidence" value="ECO:0007669"/>
    <property type="project" value="InterPro"/>
</dbReference>
<evidence type="ECO:0000313" key="5">
    <source>
        <dbReference type="Proteomes" id="UP000018412"/>
    </source>
</evidence>
<dbReference type="NCBIfam" id="NF033516">
    <property type="entry name" value="transpos_IS3"/>
    <property type="match status" value="1"/>
</dbReference>
<dbReference type="GO" id="GO:0004803">
    <property type="term" value="F:transposase activity"/>
    <property type="evidence" value="ECO:0007669"/>
    <property type="project" value="InterPro"/>
</dbReference>
<dbReference type="Pfam" id="PF13518">
    <property type="entry name" value="HTH_28"/>
    <property type="match status" value="1"/>
</dbReference>
<evidence type="ECO:0000259" key="3">
    <source>
        <dbReference type="PROSITE" id="PS50994"/>
    </source>
</evidence>
<organism evidence="4 5">
    <name type="scientific">Limosilactobacillus fermentum NB-22</name>
    <dbReference type="NCBI Taxonomy" id="1408443"/>
    <lineage>
        <taxon>Bacteria</taxon>
        <taxon>Bacillati</taxon>
        <taxon>Bacillota</taxon>
        <taxon>Bacilli</taxon>
        <taxon>Lactobacillales</taxon>
        <taxon>Lactobacillaceae</taxon>
        <taxon>Limosilactobacillus</taxon>
    </lineage>
</organism>
<dbReference type="InterPro" id="IPR048020">
    <property type="entry name" value="Transpos_IS3"/>
</dbReference>
<dbReference type="InterPro" id="IPR002514">
    <property type="entry name" value="Transposase_8"/>
</dbReference>
<dbReference type="InterPro" id="IPR050900">
    <property type="entry name" value="Transposase_IS3/IS150/IS904"/>
</dbReference>
<dbReference type="PROSITE" id="PS50994">
    <property type="entry name" value="INTEGRASE"/>
    <property type="match status" value="1"/>
</dbReference>
<dbReference type="InterPro" id="IPR055247">
    <property type="entry name" value="InsJ-like_HTH"/>
</dbReference>
<evidence type="ECO:0000313" key="4">
    <source>
        <dbReference type="EMBL" id="ESS00880.1"/>
    </source>
</evidence>
<dbReference type="InterPro" id="IPR025948">
    <property type="entry name" value="HTH-like_dom"/>
</dbReference>
<dbReference type="InterPro" id="IPR012337">
    <property type="entry name" value="RNaseH-like_sf"/>
</dbReference>
<dbReference type="InterPro" id="IPR009057">
    <property type="entry name" value="Homeodomain-like_sf"/>
</dbReference>
<sequence length="542" mass="62085">MPTGVSFIVTATEKVGKGRAYKFLDLGYDVSMYSKADKKRAIELFYQYHRSWSAVVRELGYPSLGALKRWIKDYEQDAKAALGDTPRKRKPKYSNEQRQAAVDHFFEHGQFITKTVKALGYPSRQLLREWLLADPRCDTSLRNRTVVAKPTTPDDVKVKAVEALYKRAVPAKKIANEFGVSRKTLYGWKQDVLGESFPAKQTPSSSGDEKNRENFTPEVSDLQARIKELELQNDILLQVNALLKKDLGINQLNLTNREKVQVIDALRDRYPLNTLLKALQLSQSSYFYQRDAIAKGDKYKAVRPRLKIIFKQNYKSYGYRRMKMELDDEGIQLSEKVIRRLMAEEGLEVTTTRCRKYSSYAGEITPAVPNILDRDFQSDVPNQKLVTDITEFSIQAGKVYLSPLIDCFDGQITSWTTSTSPNAELVNTMLSVAAERLPSNEKIIVHSDRGAHYRWPGWIGLMDKFGFTRSMSQKGSTPDNAQAESFFGHLKTEFFYNRSWIGKSIDDFIQALNEYIGWYNTKRRKKVLGGKSPQKYRQSKIA</sequence>
<dbReference type="PANTHER" id="PTHR46889">
    <property type="entry name" value="TRANSPOSASE INSF FOR INSERTION SEQUENCE IS3B-RELATED"/>
    <property type="match status" value="1"/>
</dbReference>
<dbReference type="Pfam" id="PF13276">
    <property type="entry name" value="HTH_21"/>
    <property type="match status" value="1"/>
</dbReference>
<dbReference type="SUPFAM" id="SSF46689">
    <property type="entry name" value="Homeodomain-like"/>
    <property type="match status" value="2"/>
</dbReference>